<keyword evidence="3 7" id="KW-0812">Transmembrane</keyword>
<feature type="transmembrane region" description="Helical" evidence="7">
    <location>
        <begin position="138"/>
        <end position="160"/>
    </location>
</feature>
<evidence type="ECO:0000313" key="9">
    <source>
        <dbReference type="EMBL" id="RAJ98138.1"/>
    </source>
</evidence>
<dbReference type="GO" id="GO:0004252">
    <property type="term" value="F:serine-type endopeptidase activity"/>
    <property type="evidence" value="ECO:0007669"/>
    <property type="project" value="InterPro"/>
</dbReference>
<evidence type="ECO:0000256" key="2">
    <source>
        <dbReference type="ARBA" id="ARBA00009045"/>
    </source>
</evidence>
<gene>
    <name evidence="9" type="ORF">LX87_03046</name>
</gene>
<feature type="transmembrane region" description="Helical" evidence="7">
    <location>
        <begin position="74"/>
        <end position="100"/>
    </location>
</feature>
<reference evidence="9 10" key="1">
    <citation type="submission" date="2018-06" db="EMBL/GenBank/DDBJ databases">
        <title>Genomic Encyclopedia of Archaeal and Bacterial Type Strains, Phase II (KMG-II): from individual species to whole genera.</title>
        <authorList>
            <person name="Goeker M."/>
        </authorList>
    </citation>
    <scope>NUCLEOTIDE SEQUENCE [LARGE SCALE GENOMIC DNA]</scope>
    <source>
        <strain evidence="9 10">DSM 21851</strain>
    </source>
</reference>
<accession>A0A327X5G9</accession>
<keyword evidence="4" id="KW-0378">Hydrolase</keyword>
<feature type="transmembrane region" description="Helical" evidence="7">
    <location>
        <begin position="112"/>
        <end position="132"/>
    </location>
</feature>
<dbReference type="SUPFAM" id="SSF144091">
    <property type="entry name" value="Rhomboid-like"/>
    <property type="match status" value="1"/>
</dbReference>
<dbReference type="OrthoDB" id="9807874at2"/>
<name>A0A327X5G9_LARAB</name>
<proteinExistence type="inferred from homology"/>
<sequence>MTITLAIIVITALVTIYGWQNETFLDSLVLNPQKVIRKGQWYRLLTSGFVHADLGHLIFNMFTLYFFGTLIEQVFGVLFGPSGAIYLLVFYLVSIIVSDVPTLIRHRSRSNYNSLGASGGVSALLFGAIMFFPTEKILIMGIIPIPGFIFGALYMGYSFYESRRGRGNINHDAHLFGAIFGVLVVVLLYPPVFPSFVQQISGWKLF</sequence>
<dbReference type="InterPro" id="IPR050925">
    <property type="entry name" value="Rhomboid_protease_S54"/>
</dbReference>
<evidence type="ECO:0000256" key="7">
    <source>
        <dbReference type="SAM" id="Phobius"/>
    </source>
</evidence>
<evidence type="ECO:0000259" key="8">
    <source>
        <dbReference type="Pfam" id="PF01694"/>
    </source>
</evidence>
<evidence type="ECO:0000313" key="10">
    <source>
        <dbReference type="Proteomes" id="UP000248790"/>
    </source>
</evidence>
<evidence type="ECO:0000256" key="1">
    <source>
        <dbReference type="ARBA" id="ARBA00004141"/>
    </source>
</evidence>
<dbReference type="PANTHER" id="PTHR43731">
    <property type="entry name" value="RHOMBOID PROTEASE"/>
    <property type="match status" value="1"/>
</dbReference>
<feature type="transmembrane region" description="Helical" evidence="7">
    <location>
        <begin position="172"/>
        <end position="189"/>
    </location>
</feature>
<comment type="subcellular location">
    <subcellularLocation>
        <location evidence="1">Membrane</location>
        <topology evidence="1">Multi-pass membrane protein</topology>
    </subcellularLocation>
</comment>
<dbReference type="GO" id="GO:0016020">
    <property type="term" value="C:membrane"/>
    <property type="evidence" value="ECO:0007669"/>
    <property type="project" value="UniProtKB-SubCell"/>
</dbReference>
<keyword evidence="5 7" id="KW-1133">Transmembrane helix</keyword>
<dbReference type="EMBL" id="QLMC01000003">
    <property type="protein sequence ID" value="RAJ98138.1"/>
    <property type="molecule type" value="Genomic_DNA"/>
</dbReference>
<protein>
    <submittedName>
        <fullName evidence="9">Rhomboid family protein</fullName>
    </submittedName>
</protein>
<keyword evidence="6 7" id="KW-0472">Membrane</keyword>
<dbReference type="Proteomes" id="UP000248790">
    <property type="component" value="Unassembled WGS sequence"/>
</dbReference>
<comment type="caution">
    <text evidence="9">The sequence shown here is derived from an EMBL/GenBank/DDBJ whole genome shotgun (WGS) entry which is preliminary data.</text>
</comment>
<feature type="domain" description="Peptidase S54 rhomboid" evidence="8">
    <location>
        <begin position="38"/>
        <end position="189"/>
    </location>
</feature>
<organism evidence="9 10">
    <name type="scientific">Larkinella arboricola</name>
    <dbReference type="NCBI Taxonomy" id="643671"/>
    <lineage>
        <taxon>Bacteria</taxon>
        <taxon>Pseudomonadati</taxon>
        <taxon>Bacteroidota</taxon>
        <taxon>Cytophagia</taxon>
        <taxon>Cytophagales</taxon>
        <taxon>Spirosomataceae</taxon>
        <taxon>Larkinella</taxon>
    </lineage>
</organism>
<dbReference type="AlphaFoldDB" id="A0A327X5G9"/>
<dbReference type="InterPro" id="IPR022764">
    <property type="entry name" value="Peptidase_S54_rhomboid_dom"/>
</dbReference>
<comment type="similarity">
    <text evidence="2">Belongs to the peptidase S54 family.</text>
</comment>
<dbReference type="Pfam" id="PF01694">
    <property type="entry name" value="Rhomboid"/>
    <property type="match status" value="1"/>
</dbReference>
<evidence type="ECO:0000256" key="3">
    <source>
        <dbReference type="ARBA" id="ARBA00022692"/>
    </source>
</evidence>
<evidence type="ECO:0000256" key="4">
    <source>
        <dbReference type="ARBA" id="ARBA00022801"/>
    </source>
</evidence>
<evidence type="ECO:0000256" key="5">
    <source>
        <dbReference type="ARBA" id="ARBA00022989"/>
    </source>
</evidence>
<dbReference type="InterPro" id="IPR035952">
    <property type="entry name" value="Rhomboid-like_sf"/>
</dbReference>
<dbReference type="RefSeq" id="WP_111629069.1">
    <property type="nucleotide sequence ID" value="NZ_QLMC01000003.1"/>
</dbReference>
<keyword evidence="10" id="KW-1185">Reference proteome</keyword>
<dbReference type="PANTHER" id="PTHR43731:SF14">
    <property type="entry name" value="PRESENILIN-ASSOCIATED RHOMBOID-LIKE PROTEIN, MITOCHONDRIAL"/>
    <property type="match status" value="1"/>
</dbReference>
<dbReference type="Gene3D" id="1.20.1540.10">
    <property type="entry name" value="Rhomboid-like"/>
    <property type="match status" value="1"/>
</dbReference>
<evidence type="ECO:0000256" key="6">
    <source>
        <dbReference type="ARBA" id="ARBA00023136"/>
    </source>
</evidence>